<sequence>MTTAFAFPSFPGAEKFAPEALQANLKPVMEQVQAWADLGKKHFEESRLATEAALKSMTGVKDPQAAVELIKANAQQGLVLAGQQLRASADLGVSQFHANLDATAAKLPQAEAFAPIAKGLKSGVDQAYSSLSSVIDQVAPAAKKPTARRA</sequence>
<name>A0A9X2C2M9_9BURK</name>
<dbReference type="Proteomes" id="UP001139353">
    <property type="component" value="Unassembled WGS sequence"/>
</dbReference>
<reference evidence="1" key="1">
    <citation type="submission" date="2021-11" db="EMBL/GenBank/DDBJ databases">
        <title>BS-T2-15 a new species belonging to the Comamonadaceae family isolated from the soil of a French oak forest.</title>
        <authorList>
            <person name="Mieszkin S."/>
            <person name="Alain K."/>
        </authorList>
    </citation>
    <scope>NUCLEOTIDE SEQUENCE</scope>
    <source>
        <strain evidence="1">BS-T2-15</strain>
    </source>
</reference>
<proteinExistence type="predicted"/>
<gene>
    <name evidence="1" type="ORF">LPC04_15080</name>
</gene>
<organism evidence="1 2">
    <name type="scientific">Scleromatobacter humisilvae</name>
    <dbReference type="NCBI Taxonomy" id="2897159"/>
    <lineage>
        <taxon>Bacteria</taxon>
        <taxon>Pseudomonadati</taxon>
        <taxon>Pseudomonadota</taxon>
        <taxon>Betaproteobacteria</taxon>
        <taxon>Burkholderiales</taxon>
        <taxon>Sphaerotilaceae</taxon>
        <taxon>Scleromatobacter</taxon>
    </lineage>
</organism>
<evidence type="ECO:0008006" key="3">
    <source>
        <dbReference type="Google" id="ProtNLM"/>
    </source>
</evidence>
<keyword evidence="2" id="KW-1185">Reference proteome</keyword>
<dbReference type="AlphaFoldDB" id="A0A9X2C2M9"/>
<protein>
    <recommendedName>
        <fullName evidence="3">Phasin domain-containing protein</fullName>
    </recommendedName>
</protein>
<accession>A0A9X2C2M9</accession>
<dbReference type="RefSeq" id="WP_275683069.1">
    <property type="nucleotide sequence ID" value="NZ_JAJLJH010000003.1"/>
</dbReference>
<evidence type="ECO:0000313" key="2">
    <source>
        <dbReference type="Proteomes" id="UP001139353"/>
    </source>
</evidence>
<evidence type="ECO:0000313" key="1">
    <source>
        <dbReference type="EMBL" id="MCK9687034.1"/>
    </source>
</evidence>
<dbReference type="EMBL" id="JAJLJH010000003">
    <property type="protein sequence ID" value="MCK9687034.1"/>
    <property type="molecule type" value="Genomic_DNA"/>
</dbReference>
<comment type="caution">
    <text evidence="1">The sequence shown here is derived from an EMBL/GenBank/DDBJ whole genome shotgun (WGS) entry which is preliminary data.</text>
</comment>